<proteinExistence type="predicted"/>
<keyword evidence="3" id="KW-0862">Zinc</keyword>
<keyword evidence="2" id="KW-0863">Zinc-finger</keyword>
<keyword evidence="7" id="KW-1185">Reference proteome</keyword>
<reference evidence="7" key="1">
    <citation type="submission" date="2016-08" db="EMBL/GenBank/DDBJ databases">
        <authorList>
            <person name="Varghese N."/>
            <person name="Submissions Spin"/>
        </authorList>
    </citation>
    <scope>NUCLEOTIDE SEQUENCE [LARGE SCALE GENOMIC DNA]</scope>
    <source>
        <strain evidence="7">R-53144</strain>
    </source>
</reference>
<evidence type="ECO:0000256" key="4">
    <source>
        <dbReference type="PROSITE-ProRule" id="PRU00510"/>
    </source>
</evidence>
<dbReference type="GO" id="GO:0008270">
    <property type="term" value="F:zinc ion binding"/>
    <property type="evidence" value="ECO:0007669"/>
    <property type="project" value="UniProtKB-KW"/>
</dbReference>
<accession>A0A1C4BM37</accession>
<comment type="caution">
    <text evidence="4">Lacks conserved residue(s) required for the propagation of feature annotation.</text>
</comment>
<dbReference type="STRING" id="1798183.GA0061080_102232"/>
<dbReference type="OrthoDB" id="962301at2"/>
<sequence>MDNADLASTVEMEARERILAKHQAKTGVSSLYCRICEEPIAEERRKLVVTDLCLECASIEEKRNKR</sequence>
<dbReference type="Pfam" id="PF01258">
    <property type="entry name" value="zf-dskA_traR"/>
    <property type="match status" value="1"/>
</dbReference>
<evidence type="ECO:0000313" key="7">
    <source>
        <dbReference type="Proteomes" id="UP000199698"/>
    </source>
</evidence>
<evidence type="ECO:0000256" key="2">
    <source>
        <dbReference type="ARBA" id="ARBA00022771"/>
    </source>
</evidence>
<dbReference type="PROSITE" id="PS51128">
    <property type="entry name" value="ZF_DKSA_2"/>
    <property type="match status" value="1"/>
</dbReference>
<dbReference type="AlphaFoldDB" id="A0A1C4BM37"/>
<dbReference type="InterPro" id="IPR000962">
    <property type="entry name" value="Znf_DskA_TraR"/>
</dbReference>
<evidence type="ECO:0000259" key="5">
    <source>
        <dbReference type="Pfam" id="PF01258"/>
    </source>
</evidence>
<feature type="domain" description="Zinc finger DksA/TraR C4-type" evidence="5">
    <location>
        <begin position="32"/>
        <end position="62"/>
    </location>
</feature>
<gene>
    <name evidence="6" type="ORF">GA0061080_102232</name>
</gene>
<evidence type="ECO:0000256" key="1">
    <source>
        <dbReference type="ARBA" id="ARBA00022723"/>
    </source>
</evidence>
<evidence type="ECO:0000256" key="3">
    <source>
        <dbReference type="ARBA" id="ARBA00022833"/>
    </source>
</evidence>
<protein>
    <submittedName>
        <fullName evidence="6">DksA/traR C4-type zinc finger</fullName>
    </submittedName>
</protein>
<dbReference type="RefSeq" id="WP_091123297.1">
    <property type="nucleotide sequence ID" value="NZ_FMBA01000022.1"/>
</dbReference>
<name>A0A1C4BM37_9GAMM</name>
<evidence type="ECO:0000313" key="6">
    <source>
        <dbReference type="EMBL" id="SCC07917.1"/>
    </source>
</evidence>
<keyword evidence="1" id="KW-0479">Metal-binding</keyword>
<organism evidence="6 7">
    <name type="scientific">Gilliamella intestini</name>
    <dbReference type="NCBI Taxonomy" id="1798183"/>
    <lineage>
        <taxon>Bacteria</taxon>
        <taxon>Pseudomonadati</taxon>
        <taxon>Pseudomonadota</taxon>
        <taxon>Gammaproteobacteria</taxon>
        <taxon>Orbales</taxon>
        <taxon>Orbaceae</taxon>
        <taxon>Gilliamella</taxon>
    </lineage>
</organism>
<dbReference type="Proteomes" id="UP000199698">
    <property type="component" value="Unassembled WGS sequence"/>
</dbReference>
<dbReference type="EMBL" id="FMBA01000022">
    <property type="protein sequence ID" value="SCC07917.1"/>
    <property type="molecule type" value="Genomic_DNA"/>
</dbReference>